<dbReference type="EMBL" id="JAWJWF010000049">
    <property type="protein sequence ID" value="KAK6618881.1"/>
    <property type="molecule type" value="Genomic_DNA"/>
</dbReference>
<dbReference type="CDD" id="cd08050">
    <property type="entry name" value="TAF6C"/>
    <property type="match status" value="1"/>
</dbReference>
<dbReference type="InterPro" id="IPR009072">
    <property type="entry name" value="Histone-fold"/>
</dbReference>
<gene>
    <name evidence="8" type="ORF">RUM44_003262</name>
</gene>
<feature type="compositionally biased region" description="Basic and acidic residues" evidence="6">
    <location>
        <begin position="7"/>
        <end position="23"/>
    </location>
</feature>
<dbReference type="SMART" id="SM00803">
    <property type="entry name" value="TAF"/>
    <property type="match status" value="1"/>
</dbReference>
<evidence type="ECO:0000256" key="1">
    <source>
        <dbReference type="ARBA" id="ARBA00004123"/>
    </source>
</evidence>
<name>A0ABR1AG12_POLSC</name>
<evidence type="ECO:0000256" key="6">
    <source>
        <dbReference type="SAM" id="MobiDB-lite"/>
    </source>
</evidence>
<dbReference type="Pfam" id="PF02969">
    <property type="entry name" value="TAF"/>
    <property type="match status" value="1"/>
</dbReference>
<accession>A0ABR1AG12</accession>
<evidence type="ECO:0000313" key="9">
    <source>
        <dbReference type="Proteomes" id="UP001359485"/>
    </source>
</evidence>
<dbReference type="InterPro" id="IPR004823">
    <property type="entry name" value="TAF_TATA-bd_Histone-like_dom"/>
</dbReference>
<evidence type="ECO:0000256" key="2">
    <source>
        <dbReference type="ARBA" id="ARBA00007688"/>
    </source>
</evidence>
<feature type="domain" description="TATA box binding protein associated factor (TAF) histone-like fold" evidence="7">
    <location>
        <begin position="44"/>
        <end position="108"/>
    </location>
</feature>
<dbReference type="Gene3D" id="1.10.20.10">
    <property type="entry name" value="Histone, subunit A"/>
    <property type="match status" value="1"/>
</dbReference>
<comment type="similarity">
    <text evidence="2">Belongs to the TAF6 family.</text>
</comment>
<dbReference type="InterPro" id="IPR046344">
    <property type="entry name" value="TAF6_C_sf"/>
</dbReference>
<feature type="region of interest" description="Disordered" evidence="6">
    <location>
        <begin position="196"/>
        <end position="217"/>
    </location>
</feature>
<dbReference type="Gene3D" id="1.25.40.770">
    <property type="entry name" value="TAF6, C-terminal HEAT repeat domain"/>
    <property type="match status" value="1"/>
</dbReference>
<reference evidence="8 9" key="1">
    <citation type="submission" date="2023-09" db="EMBL/GenBank/DDBJ databases">
        <title>Genomes of two closely related lineages of the louse Polyplax serrata with different host specificities.</title>
        <authorList>
            <person name="Martinu J."/>
            <person name="Tarabai H."/>
            <person name="Stefka J."/>
            <person name="Hypsa V."/>
        </authorList>
    </citation>
    <scope>NUCLEOTIDE SEQUENCE [LARGE SCALE GENOMIC DNA]</scope>
    <source>
        <strain evidence="8">98ZLc_SE</strain>
    </source>
</reference>
<dbReference type="InterPro" id="IPR011442">
    <property type="entry name" value="TAF6_C"/>
</dbReference>
<keyword evidence="5" id="KW-0539">Nucleus</keyword>
<feature type="region of interest" description="Disordered" evidence="6">
    <location>
        <begin position="1"/>
        <end position="39"/>
    </location>
</feature>
<dbReference type="PANTHER" id="PTHR10221:SF22">
    <property type="entry name" value="TAF6-LIKE RNA POLYMERASE II P300_CBP-ASSOCIATED FACTOR-ASSOCIATED FACTOR 65 KDA SUBUNIT 6L"/>
    <property type="match status" value="1"/>
</dbReference>
<evidence type="ECO:0000256" key="4">
    <source>
        <dbReference type="ARBA" id="ARBA00023163"/>
    </source>
</evidence>
<dbReference type="SUPFAM" id="SSF47113">
    <property type="entry name" value="Histone-fold"/>
    <property type="match status" value="1"/>
</dbReference>
<sequence>MGKIKKEKISKNSHEKKDKVEVQKKRKNVEKKKGSTEESSRKYGYISAKSVITMAESAGFPGLQEDVARKLAEDVTYRLRYIIQQCKKYMIHNKQNKLSCRGINDVLRMCDGPSLYGHAADEPPQNFIYIREADVFVLEDNFIDLPTLALSEIRVEPKSSHAPTGSWLKPDELETHVALKCEEVNCNNRDVQCQGENQQQENRSVLPGSQKLGHENNKTETKIPTNLIKYYGITCNTILGQSDLKMVFQDLSTSCRILPIVPYLLNFITIALNKLSSERQIKRLLQTVEALARNKTIDFTPYSATNRVINAMLFIVAMDKKSAKCSYECHLRLYAARVLAMVLSEWCTRDEQKRSILKKMSKLLVDYKVSPKVHFGAIALLTAMGPLALSCNINRIFKQCLGCVRNAKESLVDGYSQCDATALEGAILAWFIVRLLQAAAATIYREPNLHSEVLSDLDGHLLSHFGDAACILWYSSAVDNGKQSAQKERCSALEVVAERKRQKSLKYMNSRYKPKLKKLTLENVFTLPQPSKKKNARIIFKFAGAIPVPEVNLKRRRFDSRCSQFVAGKESEGHVVLAGKRPQGNVPFATDLPVGSIFAIL</sequence>
<dbReference type="Pfam" id="PF07571">
    <property type="entry name" value="TAF6_C"/>
    <property type="match status" value="1"/>
</dbReference>
<comment type="subcellular location">
    <subcellularLocation>
        <location evidence="1">Nucleus</location>
    </subcellularLocation>
</comment>
<evidence type="ECO:0000256" key="3">
    <source>
        <dbReference type="ARBA" id="ARBA00023015"/>
    </source>
</evidence>
<comment type="caution">
    <text evidence="8">The sequence shown here is derived from an EMBL/GenBank/DDBJ whole genome shotgun (WGS) entry which is preliminary data.</text>
</comment>
<dbReference type="Proteomes" id="UP001359485">
    <property type="component" value="Unassembled WGS sequence"/>
</dbReference>
<keyword evidence="9" id="KW-1185">Reference proteome</keyword>
<organism evidence="8 9">
    <name type="scientific">Polyplax serrata</name>
    <name type="common">Common mouse louse</name>
    <dbReference type="NCBI Taxonomy" id="468196"/>
    <lineage>
        <taxon>Eukaryota</taxon>
        <taxon>Metazoa</taxon>
        <taxon>Ecdysozoa</taxon>
        <taxon>Arthropoda</taxon>
        <taxon>Hexapoda</taxon>
        <taxon>Insecta</taxon>
        <taxon>Pterygota</taxon>
        <taxon>Neoptera</taxon>
        <taxon>Paraneoptera</taxon>
        <taxon>Psocodea</taxon>
        <taxon>Troctomorpha</taxon>
        <taxon>Phthiraptera</taxon>
        <taxon>Anoplura</taxon>
        <taxon>Polyplacidae</taxon>
        <taxon>Polyplax</taxon>
    </lineage>
</organism>
<protein>
    <recommendedName>
        <fullName evidence="7">TATA box binding protein associated factor (TAF) histone-like fold domain-containing protein</fullName>
    </recommendedName>
</protein>
<keyword evidence="4" id="KW-0804">Transcription</keyword>
<evidence type="ECO:0000259" key="7">
    <source>
        <dbReference type="SMART" id="SM00803"/>
    </source>
</evidence>
<evidence type="ECO:0000256" key="5">
    <source>
        <dbReference type="ARBA" id="ARBA00023242"/>
    </source>
</evidence>
<evidence type="ECO:0000313" key="8">
    <source>
        <dbReference type="EMBL" id="KAK6618881.1"/>
    </source>
</evidence>
<dbReference type="InterPro" id="IPR037796">
    <property type="entry name" value="TAF6"/>
</dbReference>
<proteinExistence type="inferred from homology"/>
<dbReference type="CDD" id="cd22932">
    <property type="entry name" value="HFD_TAF6L"/>
    <property type="match status" value="1"/>
</dbReference>
<dbReference type="PANTHER" id="PTHR10221">
    <property type="entry name" value="TRANSCRIPTION INITIATION FACTOR TFIID SUBUNIT 6"/>
    <property type="match status" value="1"/>
</dbReference>
<keyword evidence="3" id="KW-0805">Transcription regulation</keyword>